<dbReference type="InterPro" id="IPR046349">
    <property type="entry name" value="C1-like_sf"/>
</dbReference>
<evidence type="ECO:0000256" key="3">
    <source>
        <dbReference type="ARBA" id="ARBA00022833"/>
    </source>
</evidence>
<feature type="domain" description="Phorbol-ester/DAG-type" evidence="4">
    <location>
        <begin position="421"/>
        <end position="468"/>
    </location>
</feature>
<evidence type="ECO:0000256" key="1">
    <source>
        <dbReference type="ARBA" id="ARBA00022723"/>
    </source>
</evidence>
<dbReference type="eggNOG" id="ENOG502SGI7">
    <property type="taxonomic scope" value="Eukaryota"/>
</dbReference>
<dbReference type="Proteomes" id="UP000029121">
    <property type="component" value="Unassembled WGS sequence"/>
</dbReference>
<name>R0H8Q2_9BRAS</name>
<dbReference type="OrthoDB" id="1036688at2759"/>
<dbReference type="EMBL" id="KB870810">
    <property type="protein sequence ID" value="EOA19948.1"/>
    <property type="molecule type" value="Genomic_DNA"/>
</dbReference>
<feature type="domain" description="Phorbol-ester/DAG-type" evidence="4">
    <location>
        <begin position="474"/>
        <end position="526"/>
    </location>
</feature>
<dbReference type="AlphaFoldDB" id="R0H8Q2"/>
<dbReference type="InterPro" id="IPR016024">
    <property type="entry name" value="ARM-type_fold"/>
</dbReference>
<keyword evidence="1" id="KW-0479">Metal-binding</keyword>
<dbReference type="SUPFAM" id="SSF57889">
    <property type="entry name" value="Cysteine-rich domain"/>
    <property type="match status" value="3"/>
</dbReference>
<dbReference type="GO" id="GO:0046872">
    <property type="term" value="F:metal ion binding"/>
    <property type="evidence" value="ECO:0007669"/>
    <property type="project" value="UniProtKB-KW"/>
</dbReference>
<protein>
    <recommendedName>
        <fullName evidence="4">Phorbol-ester/DAG-type domain-containing protein</fullName>
    </recommendedName>
</protein>
<keyword evidence="6" id="KW-1185">Reference proteome</keyword>
<evidence type="ECO:0000256" key="2">
    <source>
        <dbReference type="ARBA" id="ARBA00022737"/>
    </source>
</evidence>
<keyword evidence="3" id="KW-0862">Zinc</keyword>
<dbReference type="InterPro" id="IPR053192">
    <property type="entry name" value="Vacuole_Formation_Reg"/>
</dbReference>
<evidence type="ECO:0000313" key="5">
    <source>
        <dbReference type="EMBL" id="EOA19948.1"/>
    </source>
</evidence>
<proteinExistence type="predicted"/>
<keyword evidence="2" id="KW-0677">Repeat</keyword>
<dbReference type="SUPFAM" id="SSF48371">
    <property type="entry name" value="ARM repeat"/>
    <property type="match status" value="1"/>
</dbReference>
<dbReference type="SMART" id="SM00109">
    <property type="entry name" value="C1"/>
    <property type="match status" value="3"/>
</dbReference>
<gene>
    <name evidence="5" type="ORF">CARUB_v10000199mg</name>
</gene>
<dbReference type="InterPro" id="IPR004146">
    <property type="entry name" value="DC1"/>
</dbReference>
<dbReference type="PANTHER" id="PTHR32410">
    <property type="entry name" value="CYSTEINE/HISTIDINE-RICH C1 DOMAIN FAMILY PROTEIN"/>
    <property type="match status" value="1"/>
</dbReference>
<reference evidence="6" key="1">
    <citation type="journal article" date="2013" name="Nat. Genet.">
        <title>The Capsella rubella genome and the genomic consequences of rapid mating system evolution.</title>
        <authorList>
            <person name="Slotte T."/>
            <person name="Hazzouri K.M."/>
            <person name="Agren J.A."/>
            <person name="Koenig D."/>
            <person name="Maumus F."/>
            <person name="Guo Y.L."/>
            <person name="Steige K."/>
            <person name="Platts A.E."/>
            <person name="Escobar J.S."/>
            <person name="Newman L.K."/>
            <person name="Wang W."/>
            <person name="Mandakova T."/>
            <person name="Vello E."/>
            <person name="Smith L.M."/>
            <person name="Henz S.R."/>
            <person name="Steffen J."/>
            <person name="Takuno S."/>
            <person name="Brandvain Y."/>
            <person name="Coop G."/>
            <person name="Andolfatto P."/>
            <person name="Hu T.T."/>
            <person name="Blanchette M."/>
            <person name="Clark R.M."/>
            <person name="Quesneville H."/>
            <person name="Nordborg M."/>
            <person name="Gaut B.S."/>
            <person name="Lysak M.A."/>
            <person name="Jenkins J."/>
            <person name="Grimwood J."/>
            <person name="Chapman J."/>
            <person name="Prochnik S."/>
            <person name="Shu S."/>
            <person name="Rokhsar D."/>
            <person name="Schmutz J."/>
            <person name="Weigel D."/>
            <person name="Wright S.I."/>
        </authorList>
    </citation>
    <scope>NUCLEOTIDE SEQUENCE [LARGE SCALE GENOMIC DNA]</scope>
    <source>
        <strain evidence="6">cv. Monte Gargano</strain>
    </source>
</reference>
<accession>R0H8Q2</accession>
<dbReference type="InterPro" id="IPR054483">
    <property type="entry name" value="DC1-like_CT"/>
</dbReference>
<evidence type="ECO:0000259" key="4">
    <source>
        <dbReference type="SMART" id="SM00109"/>
    </source>
</evidence>
<dbReference type="KEGG" id="crb:17884360"/>
<evidence type="ECO:0000313" key="6">
    <source>
        <dbReference type="Proteomes" id="UP000029121"/>
    </source>
</evidence>
<dbReference type="Pfam" id="PF03107">
    <property type="entry name" value="C1_2"/>
    <property type="match status" value="6"/>
</dbReference>
<dbReference type="Pfam" id="PF22926">
    <property type="entry name" value="C1-like_CT"/>
    <property type="match status" value="1"/>
</dbReference>
<organism evidence="5 6">
    <name type="scientific">Capsella rubella</name>
    <dbReference type="NCBI Taxonomy" id="81985"/>
    <lineage>
        <taxon>Eukaryota</taxon>
        <taxon>Viridiplantae</taxon>
        <taxon>Streptophyta</taxon>
        <taxon>Embryophyta</taxon>
        <taxon>Tracheophyta</taxon>
        <taxon>Spermatophyta</taxon>
        <taxon>Magnoliopsida</taxon>
        <taxon>eudicotyledons</taxon>
        <taxon>Gunneridae</taxon>
        <taxon>Pentapetalae</taxon>
        <taxon>rosids</taxon>
        <taxon>malvids</taxon>
        <taxon>Brassicales</taxon>
        <taxon>Brassicaceae</taxon>
        <taxon>Camelineae</taxon>
        <taxon>Capsella</taxon>
    </lineage>
</organism>
<feature type="domain" description="Phorbol-ester/DAG-type" evidence="4">
    <location>
        <begin position="559"/>
        <end position="614"/>
    </location>
</feature>
<dbReference type="PANTHER" id="PTHR32410:SF153">
    <property type="entry name" value="CHP-RICH ZINC FINGER PROTEIN-LIKE-RELATED"/>
    <property type="match status" value="1"/>
</dbReference>
<sequence length="858" mass="97472">MGSEPELKTLINQIINITGDSQPKPESELVSLINRIICLVNAMKSDWSTYPELKSLIPQIFSIIVSQDLESDPDPSELPSLITRMITILSSMDSNSLSEQESELVSLVTQTTSLVTSMEPESYTESELKSLITQIIPLVSTTDSKLVSLISQWGYFLSSPDLKQEPEHELISLTTQTISLVSSMDFDSQPKPLSELIALVTQFLSLLSSVSDSDPESELISLITENILSYITCVDDSASKPMMPELGILPLISRLASLEPQPKIISLVRRMFSIVGSMISDSEPVDKLISVSPQMGVIVEQGRFRVNEMPIESRGNKWICGPGFRTLFSLAGEAATHFWCQNCNGDYHDECDKASLFADHFLDQKHLLQLVVAREGQTMECYCCTEDLLWMFYYCVSCEIAINITCLEKPPVFYIDCAKWHEHTLALFPRHASLTCNLCGLPDARSPIYMCPRCNFVVHHKCVTLPRVIRISRHPHRISFTPSFYQEEPSCYICRKEINRYYGGFACIKNDCSYTAHSRCATQSNVWDGIELEGVPEEVEEELEPFVRISNGIIQHFSHQHHHLKLAENEDRDYDENKLCQACITPIYFGNIYSCMQCDFIFHQECANLRRKMHHPIHPHMLTLTERIGIMNKPKLCSACPWLCTGGLIYECGNKGCDFQLHVQCASLSEPLVHPSHTHPLFLTSKPEEWQRRCSVCKESNHCSTNESFNCIEEACDFALCFVCATLPQKVRYKHDKHVLNMSYGKETSTTTNWCESCEEKINPEERFYVCDEYCCVTLHIECLIGADIYMKPDSSFHFHMKPGSSISLRGSTFVQIWANNHMYRPFCSICKKRCPHKIFVTGHFELLCCSTLCLSLL</sequence>
<dbReference type="InterPro" id="IPR002219">
    <property type="entry name" value="PKC_DAG/PE"/>
</dbReference>